<feature type="domain" description="Obg" evidence="12">
    <location>
        <begin position="16"/>
        <end position="174"/>
    </location>
</feature>
<dbReference type="InterPro" id="IPR006073">
    <property type="entry name" value="GTP-bd"/>
</dbReference>
<dbReference type="NCBIfam" id="TIGR02729">
    <property type="entry name" value="Obg_CgtA"/>
    <property type="match status" value="1"/>
</dbReference>
<evidence type="ECO:0000313" key="14">
    <source>
        <dbReference type="EMBL" id="SPE07291.1"/>
    </source>
</evidence>
<evidence type="ECO:0000256" key="2">
    <source>
        <dbReference type="ARBA" id="ARBA00007699"/>
    </source>
</evidence>
<comment type="cofactor">
    <cofactor evidence="1 9">
        <name>Mg(2+)</name>
        <dbReference type="ChEBI" id="CHEBI:18420"/>
    </cofactor>
</comment>
<evidence type="ECO:0000259" key="11">
    <source>
        <dbReference type="PROSITE" id="PS51881"/>
    </source>
</evidence>
<dbReference type="InterPro" id="IPR015349">
    <property type="entry name" value="OCT_dom"/>
</dbReference>
<feature type="binding site" evidence="9">
    <location>
        <begin position="332"/>
        <end position="334"/>
    </location>
    <ligand>
        <name>GTP</name>
        <dbReference type="ChEBI" id="CHEBI:37565"/>
    </ligand>
</feature>
<dbReference type="PRINTS" id="PR00326">
    <property type="entry name" value="GTP1OBG"/>
</dbReference>
<feature type="domain" description="OCT" evidence="11">
    <location>
        <begin position="373"/>
        <end position="454"/>
    </location>
</feature>
<dbReference type="SUPFAM" id="SSF102741">
    <property type="entry name" value="Obg GTP-binding protein C-terminal domain"/>
    <property type="match status" value="1"/>
</dbReference>
<comment type="subcellular location">
    <subcellularLocation>
        <location evidence="9">Cytoplasm</location>
    </subcellularLocation>
</comment>
<dbReference type="Gene3D" id="2.70.210.12">
    <property type="entry name" value="GTP1/OBG domain"/>
    <property type="match status" value="1"/>
</dbReference>
<sequence>MSLQVKDISARALIDMAFVDQAQIEVKAGKGGDGIVSFRHEKFVAMGGPFGGDGGHGGSIIFKVDEGLRTLMDFRYNRHFKAQPGGNGGTKGMTGASADNRVVKVPQGTTVSDADTGEVLADMLENGQELVVAKGGRGGRGNIHFATPANPAPELSENGEPGQIRNLKLELKVLADVGLVGFPSAGKSTLLSVVSNAKPKVAAYHFTTLSPNIGMVRLDDDRDFVMADLPGLIEGASQGIGLGFQFLRHVERTKVILHLVDMSGIEGTDPYTQYRKILDELQQYDETILNRPQIVVPTKMDMPDSEENLAKFRKEIATDSGLPIQPEIVPISSITRDGVKDLMRLTADMLATAPAPESYRPETKKDASEKSYTFKPETHDFTVEWIEDEERWLLSGTEIEKLFLMTNIQRDATIMRFARQLRHMGVDDKLREAGAKDGDDVRINNSDFVFEFSE</sequence>
<protein>
    <recommendedName>
        <fullName evidence="9">GTPase Obg</fullName>
        <ecNumber evidence="9">3.6.5.-</ecNumber>
    </recommendedName>
    <alternativeName>
        <fullName evidence="9">GTP-binding protein Obg</fullName>
    </alternativeName>
</protein>
<feature type="domain" description="OBG-type G" evidence="10">
    <location>
        <begin position="175"/>
        <end position="351"/>
    </location>
</feature>
<dbReference type="PANTHER" id="PTHR11702">
    <property type="entry name" value="DEVELOPMENTALLY REGULATED GTP-BINDING PROTEIN-RELATED"/>
    <property type="match status" value="1"/>
</dbReference>
<evidence type="ECO:0000313" key="16">
    <source>
        <dbReference type="Proteomes" id="UP000239237"/>
    </source>
</evidence>
<feature type="binding site" evidence="9">
    <location>
        <begin position="298"/>
        <end position="301"/>
    </location>
    <ligand>
        <name>GTP</name>
        <dbReference type="ChEBI" id="CHEBI:37565"/>
    </ligand>
</feature>
<keyword evidence="4 9" id="KW-0479">Metal-binding</keyword>
<evidence type="ECO:0000259" key="10">
    <source>
        <dbReference type="PROSITE" id="PS51710"/>
    </source>
</evidence>
<dbReference type="GO" id="GO:0042254">
    <property type="term" value="P:ribosome biogenesis"/>
    <property type="evidence" value="ECO:0007669"/>
    <property type="project" value="UniProtKB-UniRule"/>
</dbReference>
<dbReference type="InterPro" id="IPR006169">
    <property type="entry name" value="GTP1_OBG_dom"/>
</dbReference>
<dbReference type="PANTHER" id="PTHR11702:SF31">
    <property type="entry name" value="MITOCHONDRIAL RIBOSOME-ASSOCIATED GTPASE 2"/>
    <property type="match status" value="1"/>
</dbReference>
<evidence type="ECO:0000256" key="9">
    <source>
        <dbReference type="HAMAP-Rule" id="MF_01454"/>
    </source>
</evidence>
<keyword evidence="16" id="KW-1185">Reference proteome</keyword>
<evidence type="ECO:0000256" key="3">
    <source>
        <dbReference type="ARBA" id="ARBA00022490"/>
    </source>
</evidence>
<keyword evidence="7 9" id="KW-0460">Magnesium</keyword>
<dbReference type="PROSITE" id="PS51881">
    <property type="entry name" value="OCT"/>
    <property type="match status" value="1"/>
</dbReference>
<comment type="function">
    <text evidence="9">An essential GTPase which binds GTP, GDP and possibly (p)ppGpp with moderate affinity, with high nucleotide exchange rates and a fairly low GTP hydrolysis rate. Plays a role in control of the cell cycle, stress response, ribosome biogenesis and in those bacteria that undergo differentiation, in morphogenesis control.</text>
</comment>
<dbReference type="PROSITE" id="PS00905">
    <property type="entry name" value="GTP1_OBG"/>
    <property type="match status" value="1"/>
</dbReference>
<evidence type="ECO:0000256" key="6">
    <source>
        <dbReference type="ARBA" id="ARBA00022801"/>
    </source>
</evidence>
<evidence type="ECO:0000259" key="12">
    <source>
        <dbReference type="PROSITE" id="PS51883"/>
    </source>
</evidence>
<feature type="binding site" evidence="9">
    <location>
        <begin position="181"/>
        <end position="188"/>
    </location>
    <ligand>
        <name>GTP</name>
        <dbReference type="ChEBI" id="CHEBI:37565"/>
    </ligand>
</feature>
<proteinExistence type="inferred from homology"/>
<comment type="similarity">
    <text evidence="2 9">Belongs to the TRAFAC class OBG-HflX-like GTPase superfamily. OBG GTPase family.</text>
</comment>
<dbReference type="AlphaFoldDB" id="A0A2N9KAC6"/>
<dbReference type="Gene3D" id="3.30.300.350">
    <property type="entry name" value="GTP-binding protein OBG, C-terminal domain"/>
    <property type="match status" value="1"/>
</dbReference>
<dbReference type="NCBIfam" id="NF008956">
    <property type="entry name" value="PRK12299.1"/>
    <property type="match status" value="1"/>
</dbReference>
<dbReference type="SUPFAM" id="SSF52540">
    <property type="entry name" value="P-loop containing nucleoside triphosphate hydrolases"/>
    <property type="match status" value="1"/>
</dbReference>
<dbReference type="GO" id="GO:0003924">
    <property type="term" value="F:GTPase activity"/>
    <property type="evidence" value="ECO:0007669"/>
    <property type="project" value="UniProtKB-UniRule"/>
</dbReference>
<evidence type="ECO:0000256" key="8">
    <source>
        <dbReference type="ARBA" id="ARBA00023134"/>
    </source>
</evidence>
<dbReference type="SUPFAM" id="SSF82051">
    <property type="entry name" value="Obg GTP-binding protein N-terminal domain"/>
    <property type="match status" value="1"/>
</dbReference>
<dbReference type="Gene3D" id="3.40.50.300">
    <property type="entry name" value="P-loop containing nucleotide triphosphate hydrolases"/>
    <property type="match status" value="1"/>
</dbReference>
<dbReference type="PROSITE" id="PS51710">
    <property type="entry name" value="G_OBG"/>
    <property type="match status" value="1"/>
</dbReference>
<evidence type="ECO:0000256" key="7">
    <source>
        <dbReference type="ARBA" id="ARBA00022842"/>
    </source>
</evidence>
<dbReference type="NCBIfam" id="NF008955">
    <property type="entry name" value="PRK12297.1"/>
    <property type="match status" value="1"/>
</dbReference>
<keyword evidence="6 9" id="KW-0378">Hydrolase</keyword>
<dbReference type="Pfam" id="PF09269">
    <property type="entry name" value="DUF1967"/>
    <property type="match status" value="1"/>
</dbReference>
<dbReference type="PROSITE" id="PS51883">
    <property type="entry name" value="OBG"/>
    <property type="match status" value="1"/>
</dbReference>
<feature type="binding site" evidence="9">
    <location>
        <position position="188"/>
    </location>
    <ligand>
        <name>Mg(2+)</name>
        <dbReference type="ChEBI" id="CHEBI:18420"/>
    </ligand>
</feature>
<dbReference type="InterPro" id="IPR045086">
    <property type="entry name" value="OBG_GTPase"/>
</dbReference>
<dbReference type="InterPro" id="IPR006074">
    <property type="entry name" value="GTP1-OBG_CS"/>
</dbReference>
<feature type="binding site" evidence="9">
    <location>
        <begin position="206"/>
        <end position="210"/>
    </location>
    <ligand>
        <name>GTP</name>
        <dbReference type="ChEBI" id="CHEBI:37565"/>
    </ligand>
</feature>
<dbReference type="InterPro" id="IPR014100">
    <property type="entry name" value="GTP-bd_Obg/CgtA"/>
</dbReference>
<dbReference type="GO" id="GO:0005737">
    <property type="term" value="C:cytoplasm"/>
    <property type="evidence" value="ECO:0007669"/>
    <property type="project" value="UniProtKB-SubCell"/>
</dbReference>
<evidence type="ECO:0000313" key="13">
    <source>
        <dbReference type="EMBL" id="SPD92012.1"/>
    </source>
</evidence>
<dbReference type="Pfam" id="PF01018">
    <property type="entry name" value="GTP1_OBG"/>
    <property type="match status" value="1"/>
</dbReference>
<dbReference type="NCBIfam" id="NF008954">
    <property type="entry name" value="PRK12296.1"/>
    <property type="match status" value="1"/>
</dbReference>
<dbReference type="FunFam" id="2.70.210.12:FF:000001">
    <property type="entry name" value="GTPase Obg"/>
    <property type="match status" value="1"/>
</dbReference>
<dbReference type="HAMAP" id="MF_01454">
    <property type="entry name" value="GTPase_Obg"/>
    <property type="match status" value="1"/>
</dbReference>
<organism evidence="14 15">
    <name type="scientific">Leuconostoc suionicum</name>
    <dbReference type="NCBI Taxonomy" id="1511761"/>
    <lineage>
        <taxon>Bacteria</taxon>
        <taxon>Bacillati</taxon>
        <taxon>Bacillota</taxon>
        <taxon>Bacilli</taxon>
        <taxon>Lactobacillales</taxon>
        <taxon>Lactobacillaceae</taxon>
        <taxon>Leuconostoc</taxon>
    </lineage>
</organism>
<dbReference type="InterPro" id="IPR036726">
    <property type="entry name" value="GTP1_OBG_dom_sf"/>
</dbReference>
<dbReference type="EMBL" id="OKQR01000001">
    <property type="protein sequence ID" value="SPD92012.1"/>
    <property type="molecule type" value="Genomic_DNA"/>
</dbReference>
<feature type="binding site" evidence="9">
    <location>
        <position position="208"/>
    </location>
    <ligand>
        <name>Mg(2+)</name>
        <dbReference type="ChEBI" id="CHEBI:18420"/>
    </ligand>
</feature>
<accession>A0A2N9KAC6</accession>
<feature type="binding site" evidence="9">
    <location>
        <begin position="228"/>
        <end position="231"/>
    </location>
    <ligand>
        <name>GTP</name>
        <dbReference type="ChEBI" id="CHEBI:37565"/>
    </ligand>
</feature>
<keyword evidence="3 9" id="KW-0963">Cytoplasm</keyword>
<evidence type="ECO:0000256" key="1">
    <source>
        <dbReference type="ARBA" id="ARBA00001946"/>
    </source>
</evidence>
<dbReference type="Proteomes" id="UP000239237">
    <property type="component" value="Unassembled WGS sequence"/>
</dbReference>
<dbReference type="InterPro" id="IPR027417">
    <property type="entry name" value="P-loop_NTPase"/>
</dbReference>
<dbReference type="GO" id="GO:0005525">
    <property type="term" value="F:GTP binding"/>
    <property type="evidence" value="ECO:0007669"/>
    <property type="project" value="UniProtKB-UniRule"/>
</dbReference>
<dbReference type="InterPro" id="IPR031167">
    <property type="entry name" value="G_OBG"/>
</dbReference>
<dbReference type="NCBIfam" id="TIGR03595">
    <property type="entry name" value="Obg_CgtA_exten"/>
    <property type="match status" value="1"/>
</dbReference>
<comment type="subunit">
    <text evidence="9">Monomer.</text>
</comment>
<dbReference type="Proteomes" id="UP000237923">
    <property type="component" value="Unassembled WGS sequence"/>
</dbReference>
<dbReference type="GO" id="GO:0000287">
    <property type="term" value="F:magnesium ion binding"/>
    <property type="evidence" value="ECO:0007669"/>
    <property type="project" value="InterPro"/>
</dbReference>
<gene>
    <name evidence="9 14" type="primary">obg</name>
    <name evidence="13" type="ORF">LES8486_01010</name>
    <name evidence="14" type="ORF">LES9216_01157</name>
</gene>
<dbReference type="CDD" id="cd01898">
    <property type="entry name" value="Obg"/>
    <property type="match status" value="1"/>
</dbReference>
<reference evidence="14 15" key="2">
    <citation type="submission" date="2018-02" db="EMBL/GenBank/DDBJ databases">
        <authorList>
            <person name="Cohen D.B."/>
            <person name="Kent A.D."/>
        </authorList>
    </citation>
    <scope>NUCLEOTIDE SEQUENCE [LARGE SCALE GENOMIC DNA]</scope>
    <source>
        <strain evidence="14 15">CECT 9216</strain>
    </source>
</reference>
<dbReference type="InterPro" id="IPR036346">
    <property type="entry name" value="GTP-bd_prot_GTP1/OBG_C_sf"/>
</dbReference>
<dbReference type="EMBL" id="OKQU01000001">
    <property type="protein sequence ID" value="SPE07291.1"/>
    <property type="molecule type" value="Genomic_DNA"/>
</dbReference>
<evidence type="ECO:0000256" key="4">
    <source>
        <dbReference type="ARBA" id="ARBA00022723"/>
    </source>
</evidence>
<reference evidence="13 16" key="1">
    <citation type="submission" date="2018-02" db="EMBL/GenBank/DDBJ databases">
        <authorList>
            <person name="Rodrigo-Torres L."/>
            <person name="Arahal R. D."/>
            <person name="Lucena T."/>
        </authorList>
    </citation>
    <scope>NUCLEOTIDE SEQUENCE [LARGE SCALE GENOMIC DNA]</scope>
    <source>
        <strain evidence="13 16">CECT 8486</strain>
    </source>
</reference>
<dbReference type="Pfam" id="PF01926">
    <property type="entry name" value="MMR_HSR1"/>
    <property type="match status" value="1"/>
</dbReference>
<keyword evidence="5 9" id="KW-0547">Nucleotide-binding</keyword>
<dbReference type="EC" id="3.6.5.-" evidence="9"/>
<name>A0A2N9KAC6_9LACO</name>
<evidence type="ECO:0000313" key="15">
    <source>
        <dbReference type="Proteomes" id="UP000237923"/>
    </source>
</evidence>
<evidence type="ECO:0000256" key="5">
    <source>
        <dbReference type="ARBA" id="ARBA00022741"/>
    </source>
</evidence>
<keyword evidence="8 9" id="KW-0342">GTP-binding</keyword>